<feature type="region of interest" description="Disordered" evidence="1">
    <location>
        <begin position="156"/>
        <end position="175"/>
    </location>
</feature>
<dbReference type="InterPro" id="IPR056490">
    <property type="entry name" value="Rcc01698_C"/>
</dbReference>
<proteinExistence type="predicted"/>
<dbReference type="Gene3D" id="3.20.20.80">
    <property type="entry name" value="Glycosidases"/>
    <property type="match status" value="1"/>
</dbReference>
<dbReference type="AlphaFoldDB" id="A0A2T6BJK4"/>
<evidence type="ECO:0000259" key="3">
    <source>
        <dbReference type="Pfam" id="PF13550"/>
    </source>
</evidence>
<evidence type="ECO:0000259" key="2">
    <source>
        <dbReference type="Pfam" id="PF13547"/>
    </source>
</evidence>
<sequence length="799" mass="87367">MQAEFRKDLPDQTVCALLYMFDFWALPHQLPPKGNWRSWVVMGGRGAGKTRAGSEWVRSIVEGDMPLDEGRARRVALVGETFDQVRDVMVFGDSGILACSPPDRKPEWQSTRRRLVWPNGAIAEAHSASSPEHMRGPQFDAAWVDELGCAAIDKGTNQPNKFLDPKSSESALPHYSNGQRDDYLQMQYLRAYYGFFADEENNPVSPVYGGPMVDMSRAYIWAWDARPWPDFPSNLGVWSDGGNHVTGHWLTGRTSVIPLDHVVGEICERVGLMEYDVSALHGVVRGYNLDSFDTPRAALQPLMIALGFDAIERSGVLVFRNRGDAEEIGVAAEEYVLPEGEGAVIEQIRAPEPEVVGEVRLGYVEAEGEFVARVADARFPHDGSADVTQNDLPLALTEAEAKAIAERWLAEARVARDSVSVTVPPSRPDVQAGDLARLTDAQGVETLYRVDRIEDRGARQLEAVRVERQVYTPSAAVHSVGEIRPFAVPVPVTAQFMDLPLLTGDEVPHAPHIAVTASPWPGGAAVYSSSEDSGYTLNTVVENPSRLGVLTSPLRSGQAGLWQRDVTVRVELPGAPLSSVAMLDVLNGANVAAIGDGSSDNWEIIQFANAQLVGPNTYELSELLRGQAGSDGLIPDIWPAGARFVMIDGTPQQIDLAQSARDLARHYRVGPSLRPYDDPSFRHYVEAFQGVGLRPYAPAHLRAVAEGTDLHVSWIRRTRLDGDSWASVEVPLGEDTELYEIRVIRDGALLRDLQTSSPGWTYSGAQQNSDGASGAFEIHVAQISLRFGPGLFARIEING</sequence>
<dbReference type="InterPro" id="IPR032876">
    <property type="entry name" value="J_dom"/>
</dbReference>
<reference evidence="5 6" key="1">
    <citation type="submission" date="2018-04" db="EMBL/GenBank/DDBJ databases">
        <title>Genomic Encyclopedia of Archaeal and Bacterial Type Strains, Phase II (KMG-II): from individual species to whole genera.</title>
        <authorList>
            <person name="Goeker M."/>
        </authorList>
    </citation>
    <scope>NUCLEOTIDE SEQUENCE [LARGE SCALE GENOMIC DNA]</scope>
    <source>
        <strain evidence="5 6">DSM 100977</strain>
    </source>
</reference>
<evidence type="ECO:0000313" key="6">
    <source>
        <dbReference type="Proteomes" id="UP000243978"/>
    </source>
</evidence>
<dbReference type="Pfam" id="PF23666">
    <property type="entry name" value="Rcc01698_C"/>
    <property type="match status" value="1"/>
</dbReference>
<accession>A0A2T6BJK4</accession>
<feature type="domain" description="Tip attachment protein J" evidence="3">
    <location>
        <begin position="294"/>
        <end position="455"/>
    </location>
</feature>
<name>A0A2T6BJK4_9RHOB</name>
<gene>
    <name evidence="5" type="ORF">C8N43_0888</name>
</gene>
<keyword evidence="6" id="KW-1185">Reference proteome</keyword>
<comment type="caution">
    <text evidence="5">The sequence shown here is derived from an EMBL/GenBank/DDBJ whole genome shotgun (WGS) entry which is preliminary data.</text>
</comment>
<dbReference type="Pfam" id="PF13547">
    <property type="entry name" value="GTA_TIM"/>
    <property type="match status" value="1"/>
</dbReference>
<organism evidence="5 6">
    <name type="scientific">Litoreibacter ponti</name>
    <dbReference type="NCBI Taxonomy" id="1510457"/>
    <lineage>
        <taxon>Bacteria</taxon>
        <taxon>Pseudomonadati</taxon>
        <taxon>Pseudomonadota</taxon>
        <taxon>Alphaproteobacteria</taxon>
        <taxon>Rhodobacterales</taxon>
        <taxon>Roseobacteraceae</taxon>
        <taxon>Litoreibacter</taxon>
    </lineage>
</organism>
<dbReference type="EMBL" id="QBKS01000001">
    <property type="protein sequence ID" value="PTX56235.1"/>
    <property type="molecule type" value="Genomic_DNA"/>
</dbReference>
<feature type="domain" description="GTA TIM-barrel-like" evidence="2">
    <location>
        <begin position="137"/>
        <end position="232"/>
    </location>
</feature>
<feature type="domain" description="Rcc01698-like C-terminal" evidence="4">
    <location>
        <begin position="546"/>
        <end position="645"/>
    </location>
</feature>
<dbReference type="Proteomes" id="UP000243978">
    <property type="component" value="Unassembled WGS sequence"/>
</dbReference>
<dbReference type="InterPro" id="IPR025195">
    <property type="entry name" value="GTA_TIM_dom"/>
</dbReference>
<evidence type="ECO:0000313" key="5">
    <source>
        <dbReference type="EMBL" id="PTX56235.1"/>
    </source>
</evidence>
<evidence type="ECO:0000259" key="4">
    <source>
        <dbReference type="Pfam" id="PF23666"/>
    </source>
</evidence>
<protein>
    <submittedName>
        <fullName evidence="5">Terminase family protein</fullName>
    </submittedName>
</protein>
<dbReference type="Pfam" id="PF13550">
    <property type="entry name" value="Phage-tail_3"/>
    <property type="match status" value="1"/>
</dbReference>
<evidence type="ECO:0000256" key="1">
    <source>
        <dbReference type="SAM" id="MobiDB-lite"/>
    </source>
</evidence>